<comment type="caution">
    <text evidence="2">The sequence shown here is derived from an EMBL/GenBank/DDBJ whole genome shotgun (WGS) entry which is preliminary data.</text>
</comment>
<name>A0ABV7YN81_9ACTN</name>
<proteinExistence type="predicted"/>
<dbReference type="RefSeq" id="WP_205116219.1">
    <property type="nucleotide sequence ID" value="NZ_JAFBCM010000001.1"/>
</dbReference>
<protein>
    <submittedName>
        <fullName evidence="2">Class I SAM-dependent methyltransferase</fullName>
        <ecNumber evidence="2">2.1.1.-</ecNumber>
    </submittedName>
</protein>
<sequence>MLAGLKRLLHHVPLYVALQKGIGADRLRYRCIEALDLHDGDAVLDLGCGPAYYFERLPKVTYFGYDTEQRYIAYANAKWGDKASFRCELFDDEQAKTLPPIDAVMMLGLLHHLSDEQCRQLLELAGRVLAPGGTVISVDTCFEPTQGRISRWMSENDRGEYVGEPSRFTNLAEEFFGKVEGEVVNDATRIPSSHWMMRMQAPQLSS</sequence>
<dbReference type="InterPro" id="IPR029063">
    <property type="entry name" value="SAM-dependent_MTases_sf"/>
</dbReference>
<dbReference type="Pfam" id="PF13649">
    <property type="entry name" value="Methyltransf_25"/>
    <property type="match status" value="1"/>
</dbReference>
<keyword evidence="2" id="KW-0489">Methyltransferase</keyword>
<dbReference type="Proteomes" id="UP001595699">
    <property type="component" value="Unassembled WGS sequence"/>
</dbReference>
<evidence type="ECO:0000313" key="3">
    <source>
        <dbReference type="Proteomes" id="UP001595699"/>
    </source>
</evidence>
<dbReference type="SUPFAM" id="SSF53335">
    <property type="entry name" value="S-adenosyl-L-methionine-dependent methyltransferases"/>
    <property type="match status" value="1"/>
</dbReference>
<feature type="domain" description="Methyltransferase" evidence="1">
    <location>
        <begin position="43"/>
        <end position="133"/>
    </location>
</feature>
<reference evidence="3" key="1">
    <citation type="journal article" date="2019" name="Int. J. Syst. Evol. Microbiol.">
        <title>The Global Catalogue of Microorganisms (GCM) 10K type strain sequencing project: providing services to taxonomists for standard genome sequencing and annotation.</title>
        <authorList>
            <consortium name="The Broad Institute Genomics Platform"/>
            <consortium name="The Broad Institute Genome Sequencing Center for Infectious Disease"/>
            <person name="Wu L."/>
            <person name="Ma J."/>
        </authorList>
    </citation>
    <scope>NUCLEOTIDE SEQUENCE [LARGE SCALE GENOMIC DNA]</scope>
    <source>
        <strain evidence="3">CGMCC 4.7241</strain>
    </source>
</reference>
<keyword evidence="2" id="KW-0808">Transferase</keyword>
<dbReference type="Gene3D" id="3.40.50.150">
    <property type="entry name" value="Vaccinia Virus protein VP39"/>
    <property type="match status" value="1"/>
</dbReference>
<dbReference type="InterPro" id="IPR041698">
    <property type="entry name" value="Methyltransf_25"/>
</dbReference>
<evidence type="ECO:0000259" key="1">
    <source>
        <dbReference type="Pfam" id="PF13649"/>
    </source>
</evidence>
<accession>A0ABV7YN81</accession>
<organism evidence="2 3">
    <name type="scientific">Tenggerimyces flavus</name>
    <dbReference type="NCBI Taxonomy" id="1708749"/>
    <lineage>
        <taxon>Bacteria</taxon>
        <taxon>Bacillati</taxon>
        <taxon>Actinomycetota</taxon>
        <taxon>Actinomycetes</taxon>
        <taxon>Propionibacteriales</taxon>
        <taxon>Nocardioidaceae</taxon>
        <taxon>Tenggerimyces</taxon>
    </lineage>
</organism>
<evidence type="ECO:0000313" key="2">
    <source>
        <dbReference type="EMBL" id="MFC3766835.1"/>
    </source>
</evidence>
<dbReference type="GO" id="GO:0008168">
    <property type="term" value="F:methyltransferase activity"/>
    <property type="evidence" value="ECO:0007669"/>
    <property type="project" value="UniProtKB-KW"/>
</dbReference>
<gene>
    <name evidence="2" type="ORF">ACFOUW_38825</name>
</gene>
<dbReference type="EC" id="2.1.1.-" evidence="2"/>
<dbReference type="EMBL" id="JBHRZH010000061">
    <property type="protein sequence ID" value="MFC3766835.1"/>
    <property type="molecule type" value="Genomic_DNA"/>
</dbReference>
<dbReference type="GO" id="GO:0032259">
    <property type="term" value="P:methylation"/>
    <property type="evidence" value="ECO:0007669"/>
    <property type="project" value="UniProtKB-KW"/>
</dbReference>
<dbReference type="CDD" id="cd02440">
    <property type="entry name" value="AdoMet_MTases"/>
    <property type="match status" value="1"/>
</dbReference>
<keyword evidence="3" id="KW-1185">Reference proteome</keyword>